<dbReference type="EMBL" id="LTAI01000081">
    <property type="protein sequence ID" value="ORD99988.1"/>
    <property type="molecule type" value="Genomic_DNA"/>
</dbReference>
<evidence type="ECO:0000313" key="3">
    <source>
        <dbReference type="Proteomes" id="UP000192501"/>
    </source>
</evidence>
<dbReference type="GO" id="GO:0004190">
    <property type="term" value="F:aspartic-type endopeptidase activity"/>
    <property type="evidence" value="ECO:0007669"/>
    <property type="project" value="UniProtKB-KW"/>
</dbReference>
<dbReference type="CDD" id="cd00303">
    <property type="entry name" value="retropepsin_like"/>
    <property type="match status" value="1"/>
</dbReference>
<evidence type="ECO:0000313" key="2">
    <source>
        <dbReference type="EMBL" id="ORD99988.1"/>
    </source>
</evidence>
<sequence length="110" mass="12926">MEYYDNKYKKEMNLCYLEEIEETDKEIIIKTEVNINGIDVMALIDTGANVSFINEEVAIKTNMEIEEIETQNVRTANNEQSIKKRAIIDIEFNGYNTNMKLYIVKIYIMI</sequence>
<gene>
    <name evidence="2" type="ORF">A0H76_2541</name>
</gene>
<comment type="caution">
    <text evidence="2">The sequence shown here is derived from an EMBL/GenBank/DDBJ whole genome shotgun (WGS) entry which is preliminary data.</text>
</comment>
<accession>A0A1X0QJP4</accession>
<dbReference type="Gene3D" id="2.40.70.10">
    <property type="entry name" value="Acid Proteases"/>
    <property type="match status" value="1"/>
</dbReference>
<keyword evidence="1" id="KW-0064">Aspartyl protease</keyword>
<dbReference type="SUPFAM" id="SSF50630">
    <property type="entry name" value="Acid proteases"/>
    <property type="match status" value="1"/>
</dbReference>
<reference evidence="2 3" key="1">
    <citation type="journal article" date="2017" name="Environ. Microbiol.">
        <title>Decay of the glycolytic pathway and adaptation to intranuclear parasitism within Enterocytozoonidae microsporidia.</title>
        <authorList>
            <person name="Wiredu Boakye D."/>
            <person name="Jaroenlak P."/>
            <person name="Prachumwat A."/>
            <person name="Williams T.A."/>
            <person name="Bateman K.S."/>
            <person name="Itsathitphaisarn O."/>
            <person name="Sritunyalucksana K."/>
            <person name="Paszkiewicz K.H."/>
            <person name="Moore K.A."/>
            <person name="Stentiford G.D."/>
            <person name="Williams B.A."/>
        </authorList>
    </citation>
    <scope>NUCLEOTIDE SEQUENCE [LARGE SCALE GENOMIC DNA]</scope>
    <source>
        <strain evidence="3">canceri</strain>
    </source>
</reference>
<evidence type="ECO:0008006" key="4">
    <source>
        <dbReference type="Google" id="ProtNLM"/>
    </source>
</evidence>
<dbReference type="Proteomes" id="UP000192501">
    <property type="component" value="Unassembled WGS sequence"/>
</dbReference>
<keyword evidence="1" id="KW-0378">Hydrolase</keyword>
<dbReference type="InterPro" id="IPR021109">
    <property type="entry name" value="Peptidase_aspartic_dom_sf"/>
</dbReference>
<dbReference type="GO" id="GO:0006508">
    <property type="term" value="P:proteolysis"/>
    <property type="evidence" value="ECO:0007669"/>
    <property type="project" value="InterPro"/>
</dbReference>
<dbReference type="PROSITE" id="PS00141">
    <property type="entry name" value="ASP_PROTEASE"/>
    <property type="match status" value="1"/>
</dbReference>
<protein>
    <recommendedName>
        <fullName evidence="4">Peptidase A2 domain-containing protein</fullName>
    </recommendedName>
</protein>
<proteinExistence type="predicted"/>
<dbReference type="VEuPathDB" id="MicrosporidiaDB:A0H76_2541"/>
<evidence type="ECO:0000256" key="1">
    <source>
        <dbReference type="ARBA" id="ARBA00022750"/>
    </source>
</evidence>
<dbReference type="AlphaFoldDB" id="A0A1X0QJP4"/>
<organism evidence="2 3">
    <name type="scientific">Hepatospora eriocheir</name>
    <dbReference type="NCBI Taxonomy" id="1081669"/>
    <lineage>
        <taxon>Eukaryota</taxon>
        <taxon>Fungi</taxon>
        <taxon>Fungi incertae sedis</taxon>
        <taxon>Microsporidia</taxon>
        <taxon>Hepatosporidae</taxon>
        <taxon>Hepatospora</taxon>
    </lineage>
</organism>
<dbReference type="InterPro" id="IPR001969">
    <property type="entry name" value="Aspartic_peptidase_AS"/>
</dbReference>
<name>A0A1X0QJP4_9MICR</name>
<dbReference type="Pfam" id="PF13975">
    <property type="entry name" value="gag-asp_proteas"/>
    <property type="match status" value="1"/>
</dbReference>
<keyword evidence="1" id="KW-0645">Protease</keyword>